<evidence type="ECO:0000313" key="3">
    <source>
        <dbReference type="EMBL" id="WEG09432.1"/>
    </source>
</evidence>
<keyword evidence="1" id="KW-0812">Transmembrane</keyword>
<reference evidence="3 4" key="1">
    <citation type="submission" date="2023-03" db="EMBL/GenBank/DDBJ databases">
        <title>Genome sequence of Microbacterium sp. KACC 23027.</title>
        <authorList>
            <person name="Kim S."/>
            <person name="Heo J."/>
            <person name="Kwon S.-W."/>
        </authorList>
    </citation>
    <scope>NUCLEOTIDE SEQUENCE [LARGE SCALE GENOMIC DNA]</scope>
    <source>
        <strain evidence="3 4">KACC 23027</strain>
    </source>
</reference>
<evidence type="ECO:0000256" key="1">
    <source>
        <dbReference type="SAM" id="Phobius"/>
    </source>
</evidence>
<dbReference type="RefSeq" id="WP_275278756.1">
    <property type="nucleotide sequence ID" value="NZ_CP119108.1"/>
</dbReference>
<organism evidence="3 4">
    <name type="scientific">Microbacterium horticulturae</name>
    <dbReference type="NCBI Taxonomy" id="3028316"/>
    <lineage>
        <taxon>Bacteria</taxon>
        <taxon>Bacillati</taxon>
        <taxon>Actinomycetota</taxon>
        <taxon>Actinomycetes</taxon>
        <taxon>Micrococcales</taxon>
        <taxon>Microbacteriaceae</taxon>
        <taxon>Microbacterium</taxon>
    </lineage>
</organism>
<dbReference type="InterPro" id="IPR002881">
    <property type="entry name" value="DUF58"/>
</dbReference>
<accession>A0ABY8BZY0</accession>
<gene>
    <name evidence="3" type="ORF">PU630_02350</name>
</gene>
<keyword evidence="4" id="KW-1185">Reference proteome</keyword>
<dbReference type="PANTHER" id="PTHR34351">
    <property type="entry name" value="SLR1927 PROTEIN-RELATED"/>
    <property type="match status" value="1"/>
</dbReference>
<feature type="domain" description="DUF58" evidence="2">
    <location>
        <begin position="263"/>
        <end position="340"/>
    </location>
</feature>
<dbReference type="Pfam" id="PF01882">
    <property type="entry name" value="DUF58"/>
    <property type="match status" value="1"/>
</dbReference>
<keyword evidence="1" id="KW-1133">Transmembrane helix</keyword>
<proteinExistence type="predicted"/>
<evidence type="ECO:0000313" key="4">
    <source>
        <dbReference type="Proteomes" id="UP001214553"/>
    </source>
</evidence>
<sequence>MSPRQTTRAAYTAFPEGTTTTLGGLTAPDGTTTRRTQVTDRRRSSLVRAIVTALTAARAAQTGTKTAAAWLARTVTPAGWLVVALATVGLTLGWVFGWVEALVAGFASLALLVMSVPFLFGARGYDVAVHLPHERVVAGDPLDGQIVIRNTGGRTTLPGRVDLPVGQGLVELGVPLLRPGHETEQPVSIPAMRRGVITVGPPTAVRTDPVGLLRHEHEWDERHEIYVHPRTAMVPGTSAGMIRDLEGNPSRRIVDADMSFHAIREYVPGDARRQIHWKSTAKTGRLMVRQFEETRRSRLAVILSLAETEYATDDEFELAVSAAASLGVQAVRDGRDIDVVTGSAIPKMVRGRMRSIEVLQAGTPRGLLDGFSRLNALESTMPLPEVCRLAVEASDTLSLAFVVCGSQTTPRQLRQAALAFSSATAVVGVVCDEKAHPRTRPLGGLTVMTVGLLDDLAGLMIRGTQTSLMTGAGATG</sequence>
<protein>
    <submittedName>
        <fullName evidence="3">DUF58 domain-containing protein</fullName>
    </submittedName>
</protein>
<dbReference type="Proteomes" id="UP001214553">
    <property type="component" value="Chromosome"/>
</dbReference>
<dbReference type="EMBL" id="CP119108">
    <property type="protein sequence ID" value="WEG09432.1"/>
    <property type="molecule type" value="Genomic_DNA"/>
</dbReference>
<dbReference type="PANTHER" id="PTHR34351:SF1">
    <property type="entry name" value="SLR1927 PROTEIN"/>
    <property type="match status" value="1"/>
</dbReference>
<keyword evidence="1" id="KW-0472">Membrane</keyword>
<feature type="transmembrane region" description="Helical" evidence="1">
    <location>
        <begin position="78"/>
        <end position="96"/>
    </location>
</feature>
<name>A0ABY8BZY0_9MICO</name>
<evidence type="ECO:0000259" key="2">
    <source>
        <dbReference type="Pfam" id="PF01882"/>
    </source>
</evidence>
<feature type="transmembrane region" description="Helical" evidence="1">
    <location>
        <begin position="102"/>
        <end position="122"/>
    </location>
</feature>